<evidence type="ECO:0000256" key="4">
    <source>
        <dbReference type="ARBA" id="ARBA00051722"/>
    </source>
</evidence>
<comment type="catalytic activity">
    <reaction evidence="4">
        <text>O-phospho-L-tyrosyl-[protein] + H2O = L-tyrosyl-[protein] + phosphate</text>
        <dbReference type="Rhea" id="RHEA:10684"/>
        <dbReference type="Rhea" id="RHEA-COMP:10136"/>
        <dbReference type="Rhea" id="RHEA-COMP:20101"/>
        <dbReference type="ChEBI" id="CHEBI:15377"/>
        <dbReference type="ChEBI" id="CHEBI:43474"/>
        <dbReference type="ChEBI" id="CHEBI:46858"/>
        <dbReference type="ChEBI" id="CHEBI:61978"/>
        <dbReference type="EC" id="3.1.3.48"/>
    </reaction>
</comment>
<dbReference type="SUPFAM" id="SSF89550">
    <property type="entry name" value="PHP domain-like"/>
    <property type="match status" value="1"/>
</dbReference>
<name>A0AAE3KSK4_9BACT</name>
<dbReference type="Gene3D" id="3.20.20.140">
    <property type="entry name" value="Metal-dependent hydrolases"/>
    <property type="match status" value="1"/>
</dbReference>
<evidence type="ECO:0000256" key="1">
    <source>
        <dbReference type="ARBA" id="ARBA00005750"/>
    </source>
</evidence>
<dbReference type="RefSeq" id="WP_255037243.1">
    <property type="nucleotide sequence ID" value="NZ_RJUF01000029.1"/>
</dbReference>
<dbReference type="InterPro" id="IPR016667">
    <property type="entry name" value="Caps_polysacc_synth_CpsB/CapC"/>
</dbReference>
<dbReference type="AlphaFoldDB" id="A0AAE3KSK4"/>
<dbReference type="GO" id="GO:0030145">
    <property type="term" value="F:manganese ion binding"/>
    <property type="evidence" value="ECO:0007669"/>
    <property type="project" value="InterPro"/>
</dbReference>
<evidence type="ECO:0000256" key="2">
    <source>
        <dbReference type="ARBA" id="ARBA00013064"/>
    </source>
</evidence>
<organism evidence="5 6">
    <name type="scientific">Lacihabitans soyangensis</name>
    <dbReference type="NCBI Taxonomy" id="869394"/>
    <lineage>
        <taxon>Bacteria</taxon>
        <taxon>Pseudomonadati</taxon>
        <taxon>Bacteroidota</taxon>
        <taxon>Cytophagia</taxon>
        <taxon>Cytophagales</taxon>
        <taxon>Leadbetterellaceae</taxon>
        <taxon>Lacihabitans</taxon>
    </lineage>
</organism>
<evidence type="ECO:0000313" key="5">
    <source>
        <dbReference type="EMBL" id="MCP9763462.1"/>
    </source>
</evidence>
<reference evidence="5 6" key="1">
    <citation type="submission" date="2018-11" db="EMBL/GenBank/DDBJ databases">
        <title>Novel bacteria species description.</title>
        <authorList>
            <person name="Han J.-H."/>
        </authorList>
    </citation>
    <scope>NUCLEOTIDE SEQUENCE [LARGE SCALE GENOMIC DNA]</scope>
    <source>
        <strain evidence="5 6">KCTC23259</strain>
    </source>
</reference>
<dbReference type="InterPro" id="IPR016195">
    <property type="entry name" value="Pol/histidinol_Pase-like"/>
</dbReference>
<keyword evidence="6" id="KW-1185">Reference proteome</keyword>
<gene>
    <name evidence="5" type="ORF">EGI31_10890</name>
</gene>
<comment type="similarity">
    <text evidence="1">Belongs to the metallo-dependent hydrolases superfamily. CpsB/CapC family.</text>
</comment>
<dbReference type="Proteomes" id="UP001204144">
    <property type="component" value="Unassembled WGS sequence"/>
</dbReference>
<dbReference type="Pfam" id="PF19567">
    <property type="entry name" value="CpsB_CapC"/>
    <property type="match status" value="1"/>
</dbReference>
<protein>
    <recommendedName>
        <fullName evidence="2">protein-tyrosine-phosphatase</fullName>
        <ecNumber evidence="2">3.1.3.48</ecNumber>
    </recommendedName>
</protein>
<accession>A0AAE3KSK4</accession>
<proteinExistence type="inferred from homology"/>
<evidence type="ECO:0000313" key="6">
    <source>
        <dbReference type="Proteomes" id="UP001204144"/>
    </source>
</evidence>
<dbReference type="GO" id="GO:0004725">
    <property type="term" value="F:protein tyrosine phosphatase activity"/>
    <property type="evidence" value="ECO:0007669"/>
    <property type="project" value="UniProtKB-EC"/>
</dbReference>
<dbReference type="EC" id="3.1.3.48" evidence="2"/>
<keyword evidence="3" id="KW-0378">Hydrolase</keyword>
<evidence type="ECO:0000256" key="3">
    <source>
        <dbReference type="ARBA" id="ARBA00022801"/>
    </source>
</evidence>
<comment type="caution">
    <text evidence="5">The sequence shown here is derived from an EMBL/GenBank/DDBJ whole genome shotgun (WGS) entry which is preliminary data.</text>
</comment>
<sequence>MLLQSLRENCKIFLQGNQQIVDVDMHAHVLPFHDNGPTTFEESVEMCEMLVQLGFRKCIATPHVMHEFYDNSEEKIKETTQILVKKLHKANINLEIRPAAEYFVDHKFLAKLRSNKPLLTLDNDYHVLIETTFMNEFDFLKHAIERLQTYGYQPVLAHPEKFNYLFEEDKKILILKEMGIKLQANMSSFLNSNIKSTKENLQYLIDHKLIDFIGSNISSLESAIDLIALKENPNFQKTLKDGLQNQNLRF</sequence>
<dbReference type="PANTHER" id="PTHR39181">
    <property type="entry name" value="TYROSINE-PROTEIN PHOSPHATASE YWQE"/>
    <property type="match status" value="1"/>
</dbReference>
<dbReference type="PANTHER" id="PTHR39181:SF1">
    <property type="entry name" value="TYROSINE-PROTEIN PHOSPHATASE YWQE"/>
    <property type="match status" value="1"/>
</dbReference>
<dbReference type="EMBL" id="RJUF01000029">
    <property type="protein sequence ID" value="MCP9763462.1"/>
    <property type="molecule type" value="Genomic_DNA"/>
</dbReference>